<keyword evidence="5" id="KW-0804">Transcription</keyword>
<dbReference type="Gene3D" id="6.10.250.690">
    <property type="match status" value="1"/>
</dbReference>
<dbReference type="SUPFAM" id="SSF52172">
    <property type="entry name" value="CheY-like"/>
    <property type="match status" value="1"/>
</dbReference>
<dbReference type="GO" id="GO:0006355">
    <property type="term" value="P:regulation of DNA-templated transcription"/>
    <property type="evidence" value="ECO:0007669"/>
    <property type="project" value="InterPro"/>
</dbReference>
<evidence type="ECO:0000259" key="9">
    <source>
        <dbReference type="PROSITE" id="PS51755"/>
    </source>
</evidence>
<dbReference type="FunFam" id="3.40.50.2300:FF:000001">
    <property type="entry name" value="DNA-binding response regulator PhoB"/>
    <property type="match status" value="1"/>
</dbReference>
<dbReference type="EMBL" id="JAHGAW010000004">
    <property type="protein sequence ID" value="MBT2186793.1"/>
    <property type="molecule type" value="Genomic_DNA"/>
</dbReference>
<dbReference type="Gene3D" id="1.10.10.10">
    <property type="entry name" value="Winged helix-like DNA-binding domain superfamily/Winged helix DNA-binding domain"/>
    <property type="match status" value="1"/>
</dbReference>
<comment type="caution">
    <text evidence="10">The sequence shown here is derived from an EMBL/GenBank/DDBJ whole genome shotgun (WGS) entry which is preliminary data.</text>
</comment>
<keyword evidence="4 7" id="KW-0238">DNA-binding</keyword>
<sequence>MMRGTECLPSMNADNALILVAEDEPEIAEVIAAYLEREGFRTVRAADGRSALELHLALKPDLVMLDVQMPRLDGWAVLAELRRRGDTPVIMLTALDQDIDKLQALRIGADDYVVKPFNAVEVAVRARAVLRRSGGGNGKMLRVGPVEVDLDSHLASVVAGGDADRVSLPLTLTEFRILAHMARAPRRAFSRSELVDACLPGGEALDRTVDTHLSKLRRKLEEAGAPGLVNNVRGVGFRLADVS</sequence>
<dbReference type="PROSITE" id="PS51755">
    <property type="entry name" value="OMPR_PHOB"/>
    <property type="match status" value="1"/>
</dbReference>
<dbReference type="GO" id="GO:0005829">
    <property type="term" value="C:cytosol"/>
    <property type="evidence" value="ECO:0007669"/>
    <property type="project" value="TreeGrafter"/>
</dbReference>
<dbReference type="InterPro" id="IPR001867">
    <property type="entry name" value="OmpR/PhoB-type_DNA-bd"/>
</dbReference>
<dbReference type="InterPro" id="IPR016032">
    <property type="entry name" value="Sig_transdc_resp-reg_C-effctor"/>
</dbReference>
<gene>
    <name evidence="10" type="ORF">KK488_07495</name>
</gene>
<evidence type="ECO:0000256" key="1">
    <source>
        <dbReference type="ARBA" id="ARBA00022553"/>
    </source>
</evidence>
<dbReference type="GO" id="GO:0000976">
    <property type="term" value="F:transcription cis-regulatory region binding"/>
    <property type="evidence" value="ECO:0007669"/>
    <property type="project" value="TreeGrafter"/>
</dbReference>
<evidence type="ECO:0000313" key="11">
    <source>
        <dbReference type="Proteomes" id="UP001138757"/>
    </source>
</evidence>
<dbReference type="InterPro" id="IPR036388">
    <property type="entry name" value="WH-like_DNA-bd_sf"/>
</dbReference>
<evidence type="ECO:0000256" key="3">
    <source>
        <dbReference type="ARBA" id="ARBA00023015"/>
    </source>
</evidence>
<organism evidence="10 11">
    <name type="scientific">Sphingobium nicotianae</name>
    <dbReference type="NCBI Taxonomy" id="2782607"/>
    <lineage>
        <taxon>Bacteria</taxon>
        <taxon>Pseudomonadati</taxon>
        <taxon>Pseudomonadota</taxon>
        <taxon>Alphaproteobacteria</taxon>
        <taxon>Sphingomonadales</taxon>
        <taxon>Sphingomonadaceae</taxon>
        <taxon>Sphingobium</taxon>
    </lineage>
</organism>
<feature type="modified residue" description="4-aspartylphosphate" evidence="6">
    <location>
        <position position="66"/>
    </location>
</feature>
<feature type="domain" description="OmpR/PhoB-type" evidence="9">
    <location>
        <begin position="138"/>
        <end position="241"/>
    </location>
</feature>
<feature type="DNA-binding region" description="OmpR/PhoB-type" evidence="7">
    <location>
        <begin position="138"/>
        <end position="241"/>
    </location>
</feature>
<dbReference type="Pfam" id="PF00486">
    <property type="entry name" value="Trans_reg_C"/>
    <property type="match status" value="1"/>
</dbReference>
<protein>
    <submittedName>
        <fullName evidence="10">Response regulator transcription factor</fullName>
    </submittedName>
</protein>
<dbReference type="RefSeq" id="WP_214622535.1">
    <property type="nucleotide sequence ID" value="NZ_JAHGAW010000004.1"/>
</dbReference>
<dbReference type="SMART" id="SM00448">
    <property type="entry name" value="REC"/>
    <property type="match status" value="1"/>
</dbReference>
<keyword evidence="1 6" id="KW-0597">Phosphoprotein</keyword>
<dbReference type="GO" id="GO:0000156">
    <property type="term" value="F:phosphorelay response regulator activity"/>
    <property type="evidence" value="ECO:0007669"/>
    <property type="project" value="TreeGrafter"/>
</dbReference>
<name>A0A9X1IQJ6_9SPHN</name>
<evidence type="ECO:0000256" key="2">
    <source>
        <dbReference type="ARBA" id="ARBA00023012"/>
    </source>
</evidence>
<dbReference type="SUPFAM" id="SSF46894">
    <property type="entry name" value="C-terminal effector domain of the bipartite response regulators"/>
    <property type="match status" value="1"/>
</dbReference>
<dbReference type="PROSITE" id="PS50110">
    <property type="entry name" value="RESPONSE_REGULATORY"/>
    <property type="match status" value="1"/>
</dbReference>
<evidence type="ECO:0000256" key="7">
    <source>
        <dbReference type="PROSITE-ProRule" id="PRU01091"/>
    </source>
</evidence>
<dbReference type="AlphaFoldDB" id="A0A9X1IQJ6"/>
<dbReference type="PANTHER" id="PTHR48111">
    <property type="entry name" value="REGULATOR OF RPOS"/>
    <property type="match status" value="1"/>
</dbReference>
<dbReference type="GO" id="GO:0032993">
    <property type="term" value="C:protein-DNA complex"/>
    <property type="evidence" value="ECO:0007669"/>
    <property type="project" value="TreeGrafter"/>
</dbReference>
<dbReference type="CDD" id="cd17574">
    <property type="entry name" value="REC_OmpR"/>
    <property type="match status" value="1"/>
</dbReference>
<dbReference type="Pfam" id="PF00072">
    <property type="entry name" value="Response_reg"/>
    <property type="match status" value="1"/>
</dbReference>
<evidence type="ECO:0000313" key="10">
    <source>
        <dbReference type="EMBL" id="MBT2186793.1"/>
    </source>
</evidence>
<keyword evidence="3" id="KW-0805">Transcription regulation</keyword>
<dbReference type="SMART" id="SM00862">
    <property type="entry name" value="Trans_reg_C"/>
    <property type="match status" value="1"/>
</dbReference>
<dbReference type="CDD" id="cd00383">
    <property type="entry name" value="trans_reg_C"/>
    <property type="match status" value="1"/>
</dbReference>
<keyword evidence="2" id="KW-0902">Two-component regulatory system</keyword>
<feature type="domain" description="Response regulatory" evidence="8">
    <location>
        <begin position="17"/>
        <end position="130"/>
    </location>
</feature>
<dbReference type="PANTHER" id="PTHR48111:SF59">
    <property type="entry name" value="TRANSCRIPTIONAL REGULATORY PROTEIN BAER"/>
    <property type="match status" value="1"/>
</dbReference>
<evidence type="ECO:0000256" key="5">
    <source>
        <dbReference type="ARBA" id="ARBA00023163"/>
    </source>
</evidence>
<accession>A0A9X1IQJ6</accession>
<keyword evidence="11" id="KW-1185">Reference proteome</keyword>
<dbReference type="InterPro" id="IPR001789">
    <property type="entry name" value="Sig_transdc_resp-reg_receiver"/>
</dbReference>
<evidence type="ECO:0000256" key="6">
    <source>
        <dbReference type="PROSITE-ProRule" id="PRU00169"/>
    </source>
</evidence>
<dbReference type="InterPro" id="IPR039420">
    <property type="entry name" value="WalR-like"/>
</dbReference>
<dbReference type="Gene3D" id="3.40.50.2300">
    <property type="match status" value="1"/>
</dbReference>
<reference evidence="10" key="1">
    <citation type="submission" date="2021-05" db="EMBL/GenBank/DDBJ databases">
        <title>Genome of Sphingobium sp. strain.</title>
        <authorList>
            <person name="Fan R."/>
        </authorList>
    </citation>
    <scope>NUCLEOTIDE SEQUENCE</scope>
    <source>
        <strain evidence="10">H33</strain>
    </source>
</reference>
<proteinExistence type="predicted"/>
<evidence type="ECO:0000259" key="8">
    <source>
        <dbReference type="PROSITE" id="PS50110"/>
    </source>
</evidence>
<dbReference type="InterPro" id="IPR011006">
    <property type="entry name" value="CheY-like_superfamily"/>
</dbReference>
<evidence type="ECO:0000256" key="4">
    <source>
        <dbReference type="ARBA" id="ARBA00023125"/>
    </source>
</evidence>
<dbReference type="Proteomes" id="UP001138757">
    <property type="component" value="Unassembled WGS sequence"/>
</dbReference>